<accession>A0AAD6F999</accession>
<comment type="caution">
    <text evidence="2">The sequence shown here is derived from an EMBL/GenBank/DDBJ whole genome shotgun (WGS) entry which is preliminary data.</text>
</comment>
<name>A0AAD6F999_9TELE</name>
<evidence type="ECO:0000313" key="2">
    <source>
        <dbReference type="EMBL" id="KAJ4925425.1"/>
    </source>
</evidence>
<dbReference type="AlphaFoldDB" id="A0AAD6F999"/>
<reference evidence="2" key="1">
    <citation type="submission" date="2022-11" db="EMBL/GenBank/DDBJ databases">
        <title>Chromosome-level genome of Pogonophryne albipinna.</title>
        <authorList>
            <person name="Jo E."/>
        </authorList>
    </citation>
    <scope>NUCLEOTIDE SEQUENCE</scope>
    <source>
        <strain evidence="2">SGF0006</strain>
        <tissue evidence="2">Muscle</tissue>
    </source>
</reference>
<evidence type="ECO:0000256" key="1">
    <source>
        <dbReference type="SAM" id="MobiDB-lite"/>
    </source>
</evidence>
<protein>
    <submittedName>
        <fullName evidence="2">Uncharacterized protein</fullName>
    </submittedName>
</protein>
<gene>
    <name evidence="2" type="ORF">JOQ06_018156</name>
</gene>
<dbReference type="EMBL" id="JAPTMU010000021">
    <property type="protein sequence ID" value="KAJ4925425.1"/>
    <property type="molecule type" value="Genomic_DNA"/>
</dbReference>
<sequence length="68" mass="7650">MLTADRLLVEVMAFFTVNTVDTETEGDLEKTATPTHPSLSMRRRGEDVTHFSTPVNTLGNRRMLLSQI</sequence>
<feature type="region of interest" description="Disordered" evidence="1">
    <location>
        <begin position="24"/>
        <end position="53"/>
    </location>
</feature>
<organism evidence="2 3">
    <name type="scientific">Pogonophryne albipinna</name>
    <dbReference type="NCBI Taxonomy" id="1090488"/>
    <lineage>
        <taxon>Eukaryota</taxon>
        <taxon>Metazoa</taxon>
        <taxon>Chordata</taxon>
        <taxon>Craniata</taxon>
        <taxon>Vertebrata</taxon>
        <taxon>Euteleostomi</taxon>
        <taxon>Actinopterygii</taxon>
        <taxon>Neopterygii</taxon>
        <taxon>Teleostei</taxon>
        <taxon>Neoteleostei</taxon>
        <taxon>Acanthomorphata</taxon>
        <taxon>Eupercaria</taxon>
        <taxon>Perciformes</taxon>
        <taxon>Notothenioidei</taxon>
        <taxon>Pogonophryne</taxon>
    </lineage>
</organism>
<keyword evidence="3" id="KW-1185">Reference proteome</keyword>
<evidence type="ECO:0000313" key="3">
    <source>
        <dbReference type="Proteomes" id="UP001219934"/>
    </source>
</evidence>
<proteinExistence type="predicted"/>
<dbReference type="Proteomes" id="UP001219934">
    <property type="component" value="Unassembled WGS sequence"/>
</dbReference>